<dbReference type="AlphaFoldDB" id="A0AAE0Y292"/>
<dbReference type="EMBL" id="JAWDGP010007073">
    <property type="protein sequence ID" value="KAK3730538.1"/>
    <property type="molecule type" value="Genomic_DNA"/>
</dbReference>
<keyword evidence="1" id="KW-1133">Transmembrane helix</keyword>
<comment type="caution">
    <text evidence="2">The sequence shown here is derived from an EMBL/GenBank/DDBJ whole genome shotgun (WGS) entry which is preliminary data.</text>
</comment>
<gene>
    <name evidence="2" type="ORF">RRG08_006388</name>
</gene>
<keyword evidence="1" id="KW-0472">Membrane</keyword>
<sequence>MYFCSAAHGATASGPSISVLLPEGLLPLVLVHVFLFRCLWGLLRLVHVFQSHYSWGYCFWSWIMYFYSADHLATAPGPSISVPLLVGLLLLVLVHVFLFCCSWGYCSWSIYFCSAARGATASGPGPFVLFRCSWGYCFWSIYFCSAARGTSAPGPGPSISLPLRMQLLLLVHLFMFCYSSGYFSWSCSIYFCFASRGVTAPAPSISFLLLQVL</sequence>
<feature type="transmembrane region" description="Helical" evidence="1">
    <location>
        <begin position="25"/>
        <end position="43"/>
    </location>
</feature>
<evidence type="ECO:0000256" key="1">
    <source>
        <dbReference type="SAM" id="Phobius"/>
    </source>
</evidence>
<evidence type="ECO:0000313" key="2">
    <source>
        <dbReference type="EMBL" id="KAK3730538.1"/>
    </source>
</evidence>
<proteinExistence type="predicted"/>
<name>A0AAE0Y292_9GAST</name>
<keyword evidence="3" id="KW-1185">Reference proteome</keyword>
<accession>A0AAE0Y292</accession>
<reference evidence="2" key="1">
    <citation type="journal article" date="2023" name="G3 (Bethesda)">
        <title>A reference genome for the long-term kleptoplast-retaining sea slug Elysia crispata morphotype clarki.</title>
        <authorList>
            <person name="Eastman K.E."/>
            <person name="Pendleton A.L."/>
            <person name="Shaikh M.A."/>
            <person name="Suttiyut T."/>
            <person name="Ogas R."/>
            <person name="Tomko P."/>
            <person name="Gavelis G."/>
            <person name="Widhalm J.R."/>
            <person name="Wisecaver J.H."/>
        </authorList>
    </citation>
    <scope>NUCLEOTIDE SEQUENCE</scope>
    <source>
        <strain evidence="2">ECLA1</strain>
    </source>
</reference>
<protein>
    <submittedName>
        <fullName evidence="2">Uncharacterized protein</fullName>
    </submittedName>
</protein>
<evidence type="ECO:0000313" key="3">
    <source>
        <dbReference type="Proteomes" id="UP001283361"/>
    </source>
</evidence>
<feature type="transmembrane region" description="Helical" evidence="1">
    <location>
        <begin position="167"/>
        <end position="185"/>
    </location>
</feature>
<dbReference type="Proteomes" id="UP001283361">
    <property type="component" value="Unassembled WGS sequence"/>
</dbReference>
<feature type="transmembrane region" description="Helical" evidence="1">
    <location>
        <begin position="55"/>
        <end position="74"/>
    </location>
</feature>
<organism evidence="2 3">
    <name type="scientific">Elysia crispata</name>
    <name type="common">lettuce slug</name>
    <dbReference type="NCBI Taxonomy" id="231223"/>
    <lineage>
        <taxon>Eukaryota</taxon>
        <taxon>Metazoa</taxon>
        <taxon>Spiralia</taxon>
        <taxon>Lophotrochozoa</taxon>
        <taxon>Mollusca</taxon>
        <taxon>Gastropoda</taxon>
        <taxon>Heterobranchia</taxon>
        <taxon>Euthyneura</taxon>
        <taxon>Panpulmonata</taxon>
        <taxon>Sacoglossa</taxon>
        <taxon>Placobranchoidea</taxon>
        <taxon>Plakobranchidae</taxon>
        <taxon>Elysia</taxon>
    </lineage>
</organism>
<feature type="transmembrane region" description="Helical" evidence="1">
    <location>
        <begin position="80"/>
        <end position="105"/>
    </location>
</feature>
<keyword evidence="1" id="KW-0812">Transmembrane</keyword>